<dbReference type="InterPro" id="IPR046960">
    <property type="entry name" value="PPR_At4g14850-like_plant"/>
</dbReference>
<dbReference type="PANTHER" id="PTHR47926">
    <property type="entry name" value="PENTATRICOPEPTIDE REPEAT-CONTAINING PROTEIN"/>
    <property type="match status" value="1"/>
</dbReference>
<name>A0A8J5VX18_ZIZPA</name>
<evidence type="ECO:0000313" key="2">
    <source>
        <dbReference type="EMBL" id="KAG8075781.1"/>
    </source>
</evidence>
<evidence type="ECO:0008006" key="4">
    <source>
        <dbReference type="Google" id="ProtNLM"/>
    </source>
</evidence>
<protein>
    <recommendedName>
        <fullName evidence="4">Pentatricopeptide repeat-containing protein</fullName>
    </recommendedName>
</protein>
<dbReference type="InterPro" id="IPR046848">
    <property type="entry name" value="E_motif"/>
</dbReference>
<reference evidence="2" key="1">
    <citation type="journal article" date="2021" name="bioRxiv">
        <title>Whole Genome Assembly and Annotation of Northern Wild Rice, Zizania palustris L., Supports a Whole Genome Duplication in the Zizania Genus.</title>
        <authorList>
            <person name="Haas M."/>
            <person name="Kono T."/>
            <person name="Macchietto M."/>
            <person name="Millas R."/>
            <person name="McGilp L."/>
            <person name="Shao M."/>
            <person name="Duquette J."/>
            <person name="Hirsch C.N."/>
            <person name="Kimball J."/>
        </authorList>
    </citation>
    <scope>NUCLEOTIDE SEQUENCE</scope>
    <source>
        <tissue evidence="2">Fresh leaf tissue</tissue>
    </source>
</reference>
<dbReference type="Proteomes" id="UP000729402">
    <property type="component" value="Unassembled WGS sequence"/>
</dbReference>
<evidence type="ECO:0000256" key="1">
    <source>
        <dbReference type="PROSITE-ProRule" id="PRU00708"/>
    </source>
</evidence>
<dbReference type="GO" id="GO:0003723">
    <property type="term" value="F:RNA binding"/>
    <property type="evidence" value="ECO:0007669"/>
    <property type="project" value="InterPro"/>
</dbReference>
<dbReference type="Pfam" id="PF13041">
    <property type="entry name" value="PPR_2"/>
    <property type="match status" value="1"/>
</dbReference>
<evidence type="ECO:0000313" key="3">
    <source>
        <dbReference type="Proteomes" id="UP000729402"/>
    </source>
</evidence>
<reference evidence="2" key="2">
    <citation type="submission" date="2021-02" db="EMBL/GenBank/DDBJ databases">
        <authorList>
            <person name="Kimball J.A."/>
            <person name="Haas M.W."/>
            <person name="Macchietto M."/>
            <person name="Kono T."/>
            <person name="Duquette J."/>
            <person name="Shao M."/>
        </authorList>
    </citation>
    <scope>NUCLEOTIDE SEQUENCE</scope>
    <source>
        <tissue evidence="2">Fresh leaf tissue</tissue>
    </source>
</reference>
<dbReference type="PANTHER" id="PTHR47926:SF544">
    <property type="entry name" value="PENTACOTRIPEPTIDE-REPEAT REGION OF PRORP DOMAIN-CONTAINING PROTEIN"/>
    <property type="match status" value="1"/>
</dbReference>
<dbReference type="OrthoDB" id="1902039at2759"/>
<dbReference type="AlphaFoldDB" id="A0A8J5VX18"/>
<sequence>MTARYHKFPRFFKSSSFQSNSKQSRAKSYASSIQSSEISRADDLAGLLHATRSKKCLRRLHARLAVMGAMRDVFVVAGTVERYLFFGSPASAAAVFAWAYRRRPVVYCLNVVVRCFSDYGFHGKLLGLYREVLGFGSNKYTFPPVIKACAAVCSVRLGKEVHCKVLRTGHGDIVGVRTAILDMYAKTGQTDVLRRVFDGMTCRDLVSWNAMISGYSLNGCLREAVEALKHLQQDGFRPNASSLVGVVSVSRGLGAKDLGVSLHAFALKSGVLGDESLTPAFISIDFFGISLGESVHGMIIKFGLAEQALAAFDYFRQMRFLDVKNDEVTIVAIISAISQLGKTDLAQCVMAHTLQKGFDGSTIVFNALIDMHSRCGNISFARKLFDSFMERDSISWSTMINAYSMHGDGGSALDLFLTMVASGVKPNDITFVSILSACSHSGFLEQGRALFESLHTDHGITPKMKHYACMVDLLGRTGHLDEAYDIVTTMPLRPSESLLVSLLGACRLHGNSKIGESVGKLLTDSEHGNPRSYVMLSNIYASAGKWSDHEQLRSNMDAKGLIKDAGVSLIGAT</sequence>
<feature type="repeat" description="PPR" evidence="1">
    <location>
        <begin position="204"/>
        <end position="238"/>
    </location>
</feature>
<dbReference type="EMBL" id="JAAALK010000283">
    <property type="protein sequence ID" value="KAG8075781.1"/>
    <property type="molecule type" value="Genomic_DNA"/>
</dbReference>
<comment type="caution">
    <text evidence="2">The sequence shown here is derived from an EMBL/GenBank/DDBJ whole genome shotgun (WGS) entry which is preliminary data.</text>
</comment>
<dbReference type="Pfam" id="PF01535">
    <property type="entry name" value="PPR"/>
    <property type="match status" value="2"/>
</dbReference>
<dbReference type="Pfam" id="PF20431">
    <property type="entry name" value="E_motif"/>
    <property type="match status" value="1"/>
</dbReference>
<dbReference type="GO" id="GO:0009451">
    <property type="term" value="P:RNA modification"/>
    <property type="evidence" value="ECO:0007669"/>
    <property type="project" value="InterPro"/>
</dbReference>
<organism evidence="2 3">
    <name type="scientific">Zizania palustris</name>
    <name type="common">Northern wild rice</name>
    <dbReference type="NCBI Taxonomy" id="103762"/>
    <lineage>
        <taxon>Eukaryota</taxon>
        <taxon>Viridiplantae</taxon>
        <taxon>Streptophyta</taxon>
        <taxon>Embryophyta</taxon>
        <taxon>Tracheophyta</taxon>
        <taxon>Spermatophyta</taxon>
        <taxon>Magnoliopsida</taxon>
        <taxon>Liliopsida</taxon>
        <taxon>Poales</taxon>
        <taxon>Poaceae</taxon>
        <taxon>BOP clade</taxon>
        <taxon>Oryzoideae</taxon>
        <taxon>Oryzeae</taxon>
        <taxon>Zizaniinae</taxon>
        <taxon>Zizania</taxon>
    </lineage>
</organism>
<accession>A0A8J5VX18</accession>
<dbReference type="InterPro" id="IPR002885">
    <property type="entry name" value="PPR_rpt"/>
</dbReference>
<dbReference type="PROSITE" id="PS51375">
    <property type="entry name" value="PPR"/>
    <property type="match status" value="2"/>
</dbReference>
<gene>
    <name evidence="2" type="ORF">GUJ93_ZPchr0006g45095</name>
</gene>
<proteinExistence type="predicted"/>
<keyword evidence="3" id="KW-1185">Reference proteome</keyword>
<feature type="repeat" description="PPR" evidence="1">
    <location>
        <begin position="392"/>
        <end position="426"/>
    </location>
</feature>
<dbReference type="NCBIfam" id="TIGR00756">
    <property type="entry name" value="PPR"/>
    <property type="match status" value="3"/>
</dbReference>
<dbReference type="FunFam" id="1.25.40.10:FF:000090">
    <property type="entry name" value="Pentatricopeptide repeat-containing protein, chloroplastic"/>
    <property type="match status" value="1"/>
</dbReference>